<evidence type="ECO:0000313" key="14">
    <source>
        <dbReference type="EMBL" id="GAA3954388.1"/>
    </source>
</evidence>
<evidence type="ECO:0000256" key="6">
    <source>
        <dbReference type="ARBA" id="ARBA00022826"/>
    </source>
</evidence>
<comment type="similarity">
    <text evidence="2">Belongs to the TMEM175 family.</text>
</comment>
<comment type="subcellular location">
    <subcellularLocation>
        <location evidence="1">Membrane</location>
        <topology evidence="1">Multi-pass membrane protein</topology>
    </subcellularLocation>
</comment>
<name>A0ABP7NUH6_9ACTN</name>
<keyword evidence="9" id="KW-0406">Ion transport</keyword>
<keyword evidence="5 13" id="KW-0812">Transmembrane</keyword>
<keyword evidence="10 13" id="KW-0472">Membrane</keyword>
<evidence type="ECO:0000256" key="5">
    <source>
        <dbReference type="ARBA" id="ARBA00022692"/>
    </source>
</evidence>
<feature type="transmembrane region" description="Helical" evidence="13">
    <location>
        <begin position="199"/>
        <end position="215"/>
    </location>
</feature>
<feature type="transmembrane region" description="Helical" evidence="13">
    <location>
        <begin position="173"/>
        <end position="193"/>
    </location>
</feature>
<evidence type="ECO:0000256" key="3">
    <source>
        <dbReference type="ARBA" id="ARBA00022448"/>
    </source>
</evidence>
<comment type="catalytic activity">
    <reaction evidence="12">
        <text>K(+)(in) = K(+)(out)</text>
        <dbReference type="Rhea" id="RHEA:29463"/>
        <dbReference type="ChEBI" id="CHEBI:29103"/>
    </reaction>
</comment>
<proteinExistence type="inferred from homology"/>
<evidence type="ECO:0000256" key="12">
    <source>
        <dbReference type="ARBA" id="ARBA00034430"/>
    </source>
</evidence>
<feature type="transmembrane region" description="Helical" evidence="13">
    <location>
        <begin position="134"/>
        <end position="153"/>
    </location>
</feature>
<protein>
    <recommendedName>
        <fullName evidence="16">DUF1211 domain-containing protein</fullName>
    </recommendedName>
</protein>
<keyword evidence="11" id="KW-0407">Ion channel</keyword>
<gene>
    <name evidence="14" type="ORF">GCM10022231_10990</name>
</gene>
<keyword evidence="7" id="KW-0630">Potassium</keyword>
<evidence type="ECO:0000256" key="9">
    <source>
        <dbReference type="ARBA" id="ARBA00023065"/>
    </source>
</evidence>
<organism evidence="14 15">
    <name type="scientific">Gordonia caeni</name>
    <dbReference type="NCBI Taxonomy" id="1007097"/>
    <lineage>
        <taxon>Bacteria</taxon>
        <taxon>Bacillati</taxon>
        <taxon>Actinomycetota</taxon>
        <taxon>Actinomycetes</taxon>
        <taxon>Mycobacteriales</taxon>
        <taxon>Gordoniaceae</taxon>
        <taxon>Gordonia</taxon>
    </lineage>
</organism>
<comment type="caution">
    <text evidence="14">The sequence shown here is derived from an EMBL/GenBank/DDBJ whole genome shotgun (WGS) entry which is preliminary data.</text>
</comment>
<evidence type="ECO:0000256" key="8">
    <source>
        <dbReference type="ARBA" id="ARBA00022989"/>
    </source>
</evidence>
<dbReference type="Pfam" id="PF06736">
    <property type="entry name" value="TMEM175"/>
    <property type="match status" value="1"/>
</dbReference>
<dbReference type="EMBL" id="BAAAZW010000003">
    <property type="protein sequence ID" value="GAA3954388.1"/>
    <property type="molecule type" value="Genomic_DNA"/>
</dbReference>
<feature type="transmembrane region" description="Helical" evidence="13">
    <location>
        <begin position="65"/>
        <end position="83"/>
    </location>
</feature>
<evidence type="ECO:0000256" key="7">
    <source>
        <dbReference type="ARBA" id="ARBA00022958"/>
    </source>
</evidence>
<evidence type="ECO:0000256" key="10">
    <source>
        <dbReference type="ARBA" id="ARBA00023136"/>
    </source>
</evidence>
<feature type="transmembrane region" description="Helical" evidence="13">
    <location>
        <begin position="95"/>
        <end position="114"/>
    </location>
</feature>
<feature type="transmembrane region" description="Helical" evidence="13">
    <location>
        <begin position="27"/>
        <end position="45"/>
    </location>
</feature>
<reference evidence="15" key="1">
    <citation type="journal article" date="2019" name="Int. J. Syst. Evol. Microbiol.">
        <title>The Global Catalogue of Microorganisms (GCM) 10K type strain sequencing project: providing services to taxonomists for standard genome sequencing and annotation.</title>
        <authorList>
            <consortium name="The Broad Institute Genomics Platform"/>
            <consortium name="The Broad Institute Genome Sequencing Center for Infectious Disease"/>
            <person name="Wu L."/>
            <person name="Ma J."/>
        </authorList>
    </citation>
    <scope>NUCLEOTIDE SEQUENCE [LARGE SCALE GENOMIC DNA]</scope>
    <source>
        <strain evidence="15">JCM 16923</strain>
    </source>
</reference>
<evidence type="ECO:0000256" key="1">
    <source>
        <dbReference type="ARBA" id="ARBA00004141"/>
    </source>
</evidence>
<keyword evidence="15" id="KW-1185">Reference proteome</keyword>
<evidence type="ECO:0000256" key="4">
    <source>
        <dbReference type="ARBA" id="ARBA00022538"/>
    </source>
</evidence>
<dbReference type="InterPro" id="IPR010617">
    <property type="entry name" value="TMEM175-like"/>
</dbReference>
<evidence type="ECO:0000256" key="2">
    <source>
        <dbReference type="ARBA" id="ARBA00006920"/>
    </source>
</evidence>
<evidence type="ECO:0000256" key="11">
    <source>
        <dbReference type="ARBA" id="ARBA00023303"/>
    </source>
</evidence>
<keyword evidence="6" id="KW-0631">Potassium channel</keyword>
<accession>A0ABP7NUH6</accession>
<keyword evidence="8 13" id="KW-1133">Transmembrane helix</keyword>
<keyword evidence="4" id="KW-0633">Potassium transport</keyword>
<sequence length="232" mass="24357">MNALTGRTRRRDSDGYFADDSNEFDRGVSFFDAIYGFSATLLIANLDAPSPDSWRDMSSLLDSGIGSQLFGFALSFAVIVLFWRANVQLVRGMTGLDGPTVVANLVATALVILIPFTTQGISDPASSDYALPTALYALNITLAALAQIAVAWIGRARGLERVSLTGRARVLELAGAATTPLVFGISIPIALAFGPAAGQWTWASLVFLLPVVGRAQRAATAASASTTTTPAN</sequence>
<evidence type="ECO:0008006" key="16">
    <source>
        <dbReference type="Google" id="ProtNLM"/>
    </source>
</evidence>
<evidence type="ECO:0000256" key="13">
    <source>
        <dbReference type="SAM" id="Phobius"/>
    </source>
</evidence>
<keyword evidence="3" id="KW-0813">Transport</keyword>
<dbReference type="RefSeq" id="WP_344781461.1">
    <property type="nucleotide sequence ID" value="NZ_BAAAZW010000003.1"/>
</dbReference>
<dbReference type="Proteomes" id="UP001418444">
    <property type="component" value="Unassembled WGS sequence"/>
</dbReference>
<evidence type="ECO:0000313" key="15">
    <source>
        <dbReference type="Proteomes" id="UP001418444"/>
    </source>
</evidence>